<evidence type="ECO:0000313" key="1">
    <source>
        <dbReference type="EMBL" id="KAK5886199.1"/>
    </source>
</evidence>
<name>A0AAN8BKH6_9TELE</name>
<gene>
    <name evidence="1" type="ORF">CesoFtcFv8_017255</name>
</gene>
<accession>A0AAN8BKH6</accession>
<reference evidence="1 2" key="1">
    <citation type="journal article" date="2023" name="Mol. Biol. Evol.">
        <title>Genomics of Secondarily Temperate Adaptation in the Only Non-Antarctic Icefish.</title>
        <authorList>
            <person name="Rivera-Colon A.G."/>
            <person name="Rayamajhi N."/>
            <person name="Minhas B.F."/>
            <person name="Madrigal G."/>
            <person name="Bilyk K.T."/>
            <person name="Yoon V."/>
            <person name="Hune M."/>
            <person name="Gregory S."/>
            <person name="Cheng C.H.C."/>
            <person name="Catchen J.M."/>
        </authorList>
    </citation>
    <scope>NUCLEOTIDE SEQUENCE [LARGE SCALE GENOMIC DNA]</scope>
    <source>
        <strain evidence="1">JC2023a</strain>
    </source>
</reference>
<sequence length="80" mass="8970">MSFKFNLLLEVKRSIKAAANKPCFLQTQRAAPSGGAVPPASPPLTSSLRWTCIKVAFVWQRAGQAYPYYPSRARLPRWSM</sequence>
<dbReference type="AlphaFoldDB" id="A0AAN8BKH6"/>
<dbReference type="EMBL" id="JAULUE010002059">
    <property type="protein sequence ID" value="KAK5886199.1"/>
    <property type="molecule type" value="Genomic_DNA"/>
</dbReference>
<comment type="caution">
    <text evidence="1">The sequence shown here is derived from an EMBL/GenBank/DDBJ whole genome shotgun (WGS) entry which is preliminary data.</text>
</comment>
<protein>
    <submittedName>
        <fullName evidence="1">Uncharacterized protein</fullName>
    </submittedName>
</protein>
<dbReference type="Proteomes" id="UP001335648">
    <property type="component" value="Unassembled WGS sequence"/>
</dbReference>
<evidence type="ECO:0000313" key="2">
    <source>
        <dbReference type="Proteomes" id="UP001335648"/>
    </source>
</evidence>
<keyword evidence="2" id="KW-1185">Reference proteome</keyword>
<organism evidence="1 2">
    <name type="scientific">Champsocephalus esox</name>
    <name type="common">pike icefish</name>
    <dbReference type="NCBI Taxonomy" id="159716"/>
    <lineage>
        <taxon>Eukaryota</taxon>
        <taxon>Metazoa</taxon>
        <taxon>Chordata</taxon>
        <taxon>Craniata</taxon>
        <taxon>Vertebrata</taxon>
        <taxon>Euteleostomi</taxon>
        <taxon>Actinopterygii</taxon>
        <taxon>Neopterygii</taxon>
        <taxon>Teleostei</taxon>
        <taxon>Neoteleostei</taxon>
        <taxon>Acanthomorphata</taxon>
        <taxon>Eupercaria</taxon>
        <taxon>Perciformes</taxon>
        <taxon>Notothenioidei</taxon>
        <taxon>Channichthyidae</taxon>
        <taxon>Champsocephalus</taxon>
    </lineage>
</organism>
<proteinExistence type="predicted"/>